<feature type="region of interest" description="Disordered" evidence="1">
    <location>
        <begin position="54"/>
        <end position="85"/>
    </location>
</feature>
<evidence type="ECO:0000256" key="1">
    <source>
        <dbReference type="SAM" id="MobiDB-lite"/>
    </source>
</evidence>
<keyword evidence="2" id="KW-0732">Signal</keyword>
<dbReference type="AlphaFoldDB" id="A0A0G4G8F9"/>
<dbReference type="VEuPathDB" id="CryptoDB:Cvel_4326"/>
<dbReference type="EMBL" id="CDMZ01000970">
    <property type="protein sequence ID" value="CEM24830.1"/>
    <property type="molecule type" value="Genomic_DNA"/>
</dbReference>
<gene>
    <name evidence="3" type="ORF">Cvel_4326</name>
</gene>
<feature type="chain" id="PRO_5005190324" evidence="2">
    <location>
        <begin position="22"/>
        <end position="272"/>
    </location>
</feature>
<name>A0A0G4G8F9_9ALVE</name>
<evidence type="ECO:0000256" key="2">
    <source>
        <dbReference type="SAM" id="SignalP"/>
    </source>
</evidence>
<accession>A0A0G4G8F9</accession>
<protein>
    <submittedName>
        <fullName evidence="3">Uncharacterized protein</fullName>
    </submittedName>
</protein>
<organism evidence="3">
    <name type="scientific">Chromera velia CCMP2878</name>
    <dbReference type="NCBI Taxonomy" id="1169474"/>
    <lineage>
        <taxon>Eukaryota</taxon>
        <taxon>Sar</taxon>
        <taxon>Alveolata</taxon>
        <taxon>Colpodellida</taxon>
        <taxon>Chromeraceae</taxon>
        <taxon>Chromera</taxon>
    </lineage>
</organism>
<feature type="signal peptide" evidence="2">
    <location>
        <begin position="1"/>
        <end position="21"/>
    </location>
</feature>
<evidence type="ECO:0000313" key="3">
    <source>
        <dbReference type="EMBL" id="CEM24830.1"/>
    </source>
</evidence>
<feature type="compositionally biased region" description="Basic and acidic residues" evidence="1">
    <location>
        <begin position="54"/>
        <end position="68"/>
    </location>
</feature>
<reference evidence="3" key="1">
    <citation type="submission" date="2014-11" db="EMBL/GenBank/DDBJ databases">
        <authorList>
            <person name="Otto D Thomas"/>
            <person name="Naeem Raeece"/>
        </authorList>
    </citation>
    <scope>NUCLEOTIDE SEQUENCE</scope>
</reference>
<sequence length="272" mass="29829">MSLILILEVLDLRFYGFLSSAGPQCGRRFDPNQYLVQLACPGYRPQGGPVRVDARPVPEEGSARRDMVDQMTGGTEVSDPRQKQRGYVSLRQGAEKKTGDGLGWTDSVPSHVRPETFRVLRLLLHCSLTVAFILLLPGGGGVERTLDAEGERSGREEDEAVGSAVCELFARLVGKSASDQTKATREKVLQYLMKGVCGDLVSLSELHQEGGRGGQSLAARQSEQVWRAYLRVVCVLKEAVGGMGVADDDGWPQVESGLFRQERTRVDWESSF</sequence>
<proteinExistence type="predicted"/>